<dbReference type="InterPro" id="IPR034209">
    <property type="entry name" value="PUF60_RRM1"/>
</dbReference>
<dbReference type="GO" id="GO:0000380">
    <property type="term" value="P:alternative mRNA splicing, via spliceosome"/>
    <property type="evidence" value="ECO:0007669"/>
    <property type="project" value="TreeGrafter"/>
</dbReference>
<dbReference type="SMART" id="SM00361">
    <property type="entry name" value="RRM_1"/>
    <property type="match status" value="1"/>
</dbReference>
<protein>
    <recommendedName>
        <fullName evidence="10">RRM domain-containing protein</fullName>
    </recommendedName>
</protein>
<feature type="domain" description="RRM" evidence="10">
    <location>
        <begin position="217"/>
        <end position="295"/>
    </location>
</feature>
<keyword evidence="7" id="KW-0539">Nucleus</keyword>
<evidence type="ECO:0000256" key="1">
    <source>
        <dbReference type="ARBA" id="ARBA00004123"/>
    </source>
</evidence>
<dbReference type="InterPro" id="IPR012677">
    <property type="entry name" value="Nucleotide-bd_a/b_plait_sf"/>
</dbReference>
<dbReference type="PANTHER" id="PTHR47330:SF1">
    <property type="entry name" value="POLY(U)-BINDING-SPLICING FACTOR PUF60"/>
    <property type="match status" value="1"/>
</dbReference>
<evidence type="ECO:0000256" key="3">
    <source>
        <dbReference type="ARBA" id="ARBA00022664"/>
    </source>
</evidence>
<keyword evidence="3" id="KW-0507">mRNA processing</keyword>
<keyword evidence="5 8" id="KW-0694">RNA-binding</keyword>
<evidence type="ECO:0000256" key="5">
    <source>
        <dbReference type="ARBA" id="ARBA00022884"/>
    </source>
</evidence>
<dbReference type="Proteomes" id="UP000663828">
    <property type="component" value="Unassembled WGS sequence"/>
</dbReference>
<comment type="caution">
    <text evidence="11">The sequence shown here is derived from an EMBL/GenBank/DDBJ whole genome shotgun (WGS) entry which is preliminary data.</text>
</comment>
<dbReference type="GO" id="GO:0071011">
    <property type="term" value="C:precatalytic spliceosome"/>
    <property type="evidence" value="ECO:0007669"/>
    <property type="project" value="TreeGrafter"/>
</dbReference>
<dbReference type="Gene3D" id="3.30.70.330">
    <property type="match status" value="3"/>
</dbReference>
<dbReference type="GO" id="GO:0071013">
    <property type="term" value="C:catalytic step 2 spliceosome"/>
    <property type="evidence" value="ECO:0007669"/>
    <property type="project" value="TreeGrafter"/>
</dbReference>
<dbReference type="GO" id="GO:0000381">
    <property type="term" value="P:regulation of alternative mRNA splicing, via spliceosome"/>
    <property type="evidence" value="ECO:0007669"/>
    <property type="project" value="TreeGrafter"/>
</dbReference>
<dbReference type="PROSITE" id="PS50102">
    <property type="entry name" value="RRM"/>
    <property type="match status" value="3"/>
</dbReference>
<comment type="similarity">
    <text evidence="2">Belongs to the RRM half pint family.</text>
</comment>
<keyword evidence="4" id="KW-0677">Repeat</keyword>
<dbReference type="FunFam" id="3.30.70.330:FF:000136">
    <property type="entry name" value="poly(U)-binding-splicing factor PUF60 isoform X1"/>
    <property type="match status" value="1"/>
</dbReference>
<dbReference type="CDD" id="cd12371">
    <property type="entry name" value="RRM2_PUF60"/>
    <property type="match status" value="1"/>
</dbReference>
<keyword evidence="12" id="KW-1185">Reference proteome</keyword>
<dbReference type="PANTHER" id="PTHR47330">
    <property type="entry name" value="POLY(U)-BINDING-SPLICING FACTOR PUF60-B-RELATED"/>
    <property type="match status" value="1"/>
</dbReference>
<sequence>MSTDTSSPMTTNNVNEPNSTSTTNKPTRQNIPQLPNEVAPFAAFVNAVELQQRGPLFQGPGSKRTTGRYRCRPVDEENVKRAKKAALEQSAKHVLVRQQQQQQRVLLDLDKKKQAFSLMCRIYVGSINFELNEAMLKTAFSPFGPVKAVSLSYDTATNRHKGFAFLEYEIPEAAQLSIDQMNGVALSGRNIKVGRPSSMPQAQPIIQQLMDEAKPYNRIYVASIHSDLTETDIQSVFEAFGKIKSAVLAKDTATGKHKGYGFIEYETAQAAQDAISAMNLFDLGGQYLRVGKAVTPPDGLTAGVQPVPTQLPSATCYAVAKITAELQAKEMEISPQPTVIASQIHNNPFAHNSFPGRMIPPAVVAAVPSIPVPNNVTPTDISQRSIASPLPVASNFSLSSLTTILPQSSIPPPQIIIPPIPSSIPQPTILEEPPIPVGLQIDSRNEQQYPSISLVLPTKSDSVDKELKSTEDTSSTLSQQEELSVKGREQRHLLMQKLNKRRLDSRVCILRNMVTPDEIDEELQQEITEECSKYGEVSKVVIYTEKQDEQVNAEEIVKIFVEFRNSKEAEKTADTFNGRWFSGRMIKAELYDQTAYNAEDFSG</sequence>
<evidence type="ECO:0000256" key="9">
    <source>
        <dbReference type="SAM" id="MobiDB-lite"/>
    </source>
</evidence>
<dbReference type="InterPro" id="IPR035979">
    <property type="entry name" value="RBD_domain_sf"/>
</dbReference>
<reference evidence="11" key="1">
    <citation type="submission" date="2021-02" db="EMBL/GenBank/DDBJ databases">
        <authorList>
            <person name="Nowell W R."/>
        </authorList>
    </citation>
    <scope>NUCLEOTIDE SEQUENCE</scope>
</reference>
<dbReference type="GO" id="GO:0006376">
    <property type="term" value="P:mRNA splice site recognition"/>
    <property type="evidence" value="ECO:0007669"/>
    <property type="project" value="TreeGrafter"/>
</dbReference>
<dbReference type="Pfam" id="PF00076">
    <property type="entry name" value="RRM_1"/>
    <property type="match status" value="2"/>
</dbReference>
<name>A0A815QTE2_ADIRI</name>
<dbReference type="CDD" id="cd12370">
    <property type="entry name" value="RRM1_PUF60"/>
    <property type="match status" value="1"/>
</dbReference>
<evidence type="ECO:0000256" key="4">
    <source>
        <dbReference type="ARBA" id="ARBA00022737"/>
    </source>
</evidence>
<comment type="subcellular location">
    <subcellularLocation>
        <location evidence="1">Nucleus</location>
    </subcellularLocation>
</comment>
<dbReference type="FunFam" id="3.30.70.330:FF:000152">
    <property type="entry name" value="poly(U)-binding-splicing factor PUF60 isoform X1"/>
    <property type="match status" value="1"/>
</dbReference>
<dbReference type="InterPro" id="IPR003954">
    <property type="entry name" value="RRM_euk-type"/>
</dbReference>
<dbReference type="InterPro" id="IPR034211">
    <property type="entry name" value="PUF60_RRM2"/>
</dbReference>
<accession>A0A815QTE2</accession>
<dbReference type="EMBL" id="CAJNOR010003999">
    <property type="protein sequence ID" value="CAF1466743.1"/>
    <property type="molecule type" value="Genomic_DNA"/>
</dbReference>
<feature type="compositionally biased region" description="Basic and acidic residues" evidence="9">
    <location>
        <begin position="462"/>
        <end position="471"/>
    </location>
</feature>
<dbReference type="SUPFAM" id="SSF54928">
    <property type="entry name" value="RNA-binding domain, RBD"/>
    <property type="match status" value="3"/>
</dbReference>
<dbReference type="SMART" id="SM00360">
    <property type="entry name" value="RRM"/>
    <property type="match status" value="3"/>
</dbReference>
<keyword evidence="6" id="KW-0508">mRNA splicing</keyword>
<evidence type="ECO:0000256" key="2">
    <source>
        <dbReference type="ARBA" id="ARBA00005987"/>
    </source>
</evidence>
<gene>
    <name evidence="11" type="ORF">XAT740_LOCUS37740</name>
</gene>
<evidence type="ECO:0000256" key="7">
    <source>
        <dbReference type="ARBA" id="ARBA00023242"/>
    </source>
</evidence>
<dbReference type="AlphaFoldDB" id="A0A815QTE2"/>
<organism evidence="11 12">
    <name type="scientific">Adineta ricciae</name>
    <name type="common">Rotifer</name>
    <dbReference type="NCBI Taxonomy" id="249248"/>
    <lineage>
        <taxon>Eukaryota</taxon>
        <taxon>Metazoa</taxon>
        <taxon>Spiralia</taxon>
        <taxon>Gnathifera</taxon>
        <taxon>Rotifera</taxon>
        <taxon>Eurotatoria</taxon>
        <taxon>Bdelloidea</taxon>
        <taxon>Adinetida</taxon>
        <taxon>Adinetidae</taxon>
        <taxon>Adineta</taxon>
    </lineage>
</organism>
<proteinExistence type="inferred from homology"/>
<evidence type="ECO:0000256" key="6">
    <source>
        <dbReference type="ARBA" id="ARBA00023187"/>
    </source>
</evidence>
<dbReference type="FunFam" id="3.30.70.330:FF:000382">
    <property type="entry name" value="G-patch domain-containing protein"/>
    <property type="match status" value="1"/>
</dbReference>
<dbReference type="GO" id="GO:0003723">
    <property type="term" value="F:RNA binding"/>
    <property type="evidence" value="ECO:0007669"/>
    <property type="project" value="UniProtKB-UniRule"/>
</dbReference>
<evidence type="ECO:0000259" key="10">
    <source>
        <dbReference type="PROSITE" id="PS50102"/>
    </source>
</evidence>
<dbReference type="InterPro" id="IPR000504">
    <property type="entry name" value="RRM_dom"/>
</dbReference>
<evidence type="ECO:0000256" key="8">
    <source>
        <dbReference type="PROSITE-ProRule" id="PRU00176"/>
    </source>
</evidence>
<dbReference type="InterPro" id="IPR051974">
    <property type="entry name" value="PUF60_regulator"/>
</dbReference>
<evidence type="ECO:0000313" key="12">
    <source>
        <dbReference type="Proteomes" id="UP000663828"/>
    </source>
</evidence>
<evidence type="ECO:0000313" key="11">
    <source>
        <dbReference type="EMBL" id="CAF1466743.1"/>
    </source>
</evidence>
<feature type="region of interest" description="Disordered" evidence="9">
    <location>
        <begin position="1"/>
        <end position="32"/>
    </location>
</feature>
<feature type="domain" description="RRM" evidence="10">
    <location>
        <begin position="506"/>
        <end position="593"/>
    </location>
</feature>
<feature type="region of interest" description="Disordered" evidence="9">
    <location>
        <begin position="462"/>
        <end position="484"/>
    </location>
</feature>
<feature type="compositionally biased region" description="Polar residues" evidence="9">
    <location>
        <begin position="472"/>
        <end position="482"/>
    </location>
</feature>
<feature type="domain" description="RRM" evidence="10">
    <location>
        <begin position="120"/>
        <end position="198"/>
    </location>
</feature>